<feature type="transmembrane region" description="Helical" evidence="7">
    <location>
        <begin position="220"/>
        <end position="246"/>
    </location>
</feature>
<dbReference type="InterPro" id="IPR036259">
    <property type="entry name" value="MFS_trans_sf"/>
</dbReference>
<feature type="transmembrane region" description="Helical" evidence="7">
    <location>
        <begin position="317"/>
        <end position="335"/>
    </location>
</feature>
<evidence type="ECO:0000256" key="4">
    <source>
        <dbReference type="ARBA" id="ARBA00022692"/>
    </source>
</evidence>
<keyword evidence="3" id="KW-1003">Cell membrane</keyword>
<dbReference type="InterPro" id="IPR010290">
    <property type="entry name" value="TM_effector"/>
</dbReference>
<evidence type="ECO:0000256" key="5">
    <source>
        <dbReference type="ARBA" id="ARBA00022989"/>
    </source>
</evidence>
<name>A0ABW0SN33_9GAMM</name>
<organism evidence="8 9">
    <name type="scientific">Lysobacter yangpyeongensis</name>
    <dbReference type="NCBI Taxonomy" id="346182"/>
    <lineage>
        <taxon>Bacteria</taxon>
        <taxon>Pseudomonadati</taxon>
        <taxon>Pseudomonadota</taxon>
        <taxon>Gammaproteobacteria</taxon>
        <taxon>Lysobacterales</taxon>
        <taxon>Lysobacteraceae</taxon>
        <taxon>Lysobacter</taxon>
    </lineage>
</organism>
<protein>
    <submittedName>
        <fullName evidence="8">MFS transporter</fullName>
    </submittedName>
</protein>
<keyword evidence="6 7" id="KW-0472">Membrane</keyword>
<dbReference type="Pfam" id="PF05977">
    <property type="entry name" value="MFS_3"/>
    <property type="match status" value="1"/>
</dbReference>
<evidence type="ECO:0000256" key="7">
    <source>
        <dbReference type="SAM" id="Phobius"/>
    </source>
</evidence>
<feature type="transmembrane region" description="Helical" evidence="7">
    <location>
        <begin position="356"/>
        <end position="375"/>
    </location>
</feature>
<feature type="transmembrane region" description="Helical" evidence="7">
    <location>
        <begin position="291"/>
        <end position="311"/>
    </location>
</feature>
<evidence type="ECO:0000256" key="6">
    <source>
        <dbReference type="ARBA" id="ARBA00023136"/>
    </source>
</evidence>
<reference evidence="9" key="1">
    <citation type="journal article" date="2019" name="Int. J. Syst. Evol. Microbiol.">
        <title>The Global Catalogue of Microorganisms (GCM) 10K type strain sequencing project: providing services to taxonomists for standard genome sequencing and annotation.</title>
        <authorList>
            <consortium name="The Broad Institute Genomics Platform"/>
            <consortium name="The Broad Institute Genome Sequencing Center for Infectious Disease"/>
            <person name="Wu L."/>
            <person name="Ma J."/>
        </authorList>
    </citation>
    <scope>NUCLEOTIDE SEQUENCE [LARGE SCALE GENOMIC DNA]</scope>
    <source>
        <strain evidence="9">KACC 11407</strain>
    </source>
</reference>
<comment type="subcellular location">
    <subcellularLocation>
        <location evidence="1">Cell membrane</location>
        <topology evidence="1">Multi-pass membrane protein</topology>
    </subcellularLocation>
</comment>
<keyword evidence="9" id="KW-1185">Reference proteome</keyword>
<dbReference type="Proteomes" id="UP001596036">
    <property type="component" value="Unassembled WGS sequence"/>
</dbReference>
<keyword evidence="5 7" id="KW-1133">Transmembrane helix</keyword>
<keyword evidence="2" id="KW-0813">Transport</keyword>
<evidence type="ECO:0000256" key="3">
    <source>
        <dbReference type="ARBA" id="ARBA00022475"/>
    </source>
</evidence>
<evidence type="ECO:0000313" key="9">
    <source>
        <dbReference type="Proteomes" id="UP001596036"/>
    </source>
</evidence>
<dbReference type="SUPFAM" id="SSF103473">
    <property type="entry name" value="MFS general substrate transporter"/>
    <property type="match status" value="1"/>
</dbReference>
<dbReference type="EMBL" id="JBHSNM010000002">
    <property type="protein sequence ID" value="MFC5570165.1"/>
    <property type="molecule type" value="Genomic_DNA"/>
</dbReference>
<evidence type="ECO:0000256" key="2">
    <source>
        <dbReference type="ARBA" id="ARBA00022448"/>
    </source>
</evidence>
<feature type="transmembrane region" description="Helical" evidence="7">
    <location>
        <begin position="32"/>
        <end position="63"/>
    </location>
</feature>
<keyword evidence="4 7" id="KW-0812">Transmembrane</keyword>
<dbReference type="Gene3D" id="1.20.1250.20">
    <property type="entry name" value="MFS general substrate transporter like domains"/>
    <property type="match status" value="1"/>
</dbReference>
<comment type="caution">
    <text evidence="8">The sequence shown here is derived from an EMBL/GenBank/DDBJ whole genome shotgun (WGS) entry which is preliminary data.</text>
</comment>
<sequence>MQILRPLAHGPIARLWLGQSLATIGEQLYRIAYAWLLAGMIGSGTGFALALECVAVLLVALAAGGFAARCSPRGSMIGADLARAALALLPIVATAGHRLSVPALLVPSVALVAMRPLFDPALQASLPCLARDRQILVGANALMDATARIGRLVGPSVAGVLAAVLPTVGLMGVTSACFVASALAVHSLDPRLAPTRADAGGTPWRALGQGWRAVRAQAGFWFFLCAGGVINGLWSVAMWLALPLALRQVPSHVAGRDGLALVSFVVAAYGAGNLLSNLVTGSRCVQRPVRWIFSGQAVIAIGFILLGALSGHVTSRPAFVALTAAAGLAGMGAPLSDIPMATLRQSLFARQDIASVFRLKMIFDWSGMLIANLLAPLALRYAGASTLIVACGTGIGLVPLIGVLAPRLRAASVAWSVSAPRPLPRSREAALPAVHALGHRPGPPSS</sequence>
<proteinExistence type="predicted"/>
<gene>
    <name evidence="8" type="ORF">ACFPN1_08855</name>
</gene>
<feature type="transmembrane region" description="Helical" evidence="7">
    <location>
        <begin position="258"/>
        <end position="279"/>
    </location>
</feature>
<evidence type="ECO:0000256" key="1">
    <source>
        <dbReference type="ARBA" id="ARBA00004651"/>
    </source>
</evidence>
<dbReference type="RefSeq" id="WP_386754517.1">
    <property type="nucleotide sequence ID" value="NZ_JBHSNM010000002.1"/>
</dbReference>
<evidence type="ECO:0000313" key="8">
    <source>
        <dbReference type="EMBL" id="MFC5570165.1"/>
    </source>
</evidence>
<dbReference type="PANTHER" id="PTHR23513:SF11">
    <property type="entry name" value="STAPHYLOFERRIN A TRANSPORTER"/>
    <property type="match status" value="1"/>
</dbReference>
<accession>A0ABW0SN33</accession>
<dbReference type="PANTHER" id="PTHR23513">
    <property type="entry name" value="INTEGRAL MEMBRANE EFFLUX PROTEIN-RELATED"/>
    <property type="match status" value="1"/>
</dbReference>
<feature type="transmembrane region" description="Helical" evidence="7">
    <location>
        <begin position="381"/>
        <end position="405"/>
    </location>
</feature>